<keyword evidence="2" id="KW-1185">Reference proteome</keyword>
<accession>A0AC60Q1S2</accession>
<dbReference type="Proteomes" id="UP000805193">
    <property type="component" value="Unassembled WGS sequence"/>
</dbReference>
<dbReference type="EMBL" id="JABSTQ010009617">
    <property type="protein sequence ID" value="KAG0427538.1"/>
    <property type="molecule type" value="Genomic_DNA"/>
</dbReference>
<reference evidence="1 2" key="1">
    <citation type="journal article" date="2020" name="Cell">
        <title>Large-Scale Comparative Analyses of Tick Genomes Elucidate Their Genetic Diversity and Vector Capacities.</title>
        <authorList>
            <consortium name="Tick Genome and Microbiome Consortium (TIGMIC)"/>
            <person name="Jia N."/>
            <person name="Wang J."/>
            <person name="Shi W."/>
            <person name="Du L."/>
            <person name="Sun Y."/>
            <person name="Zhan W."/>
            <person name="Jiang J.F."/>
            <person name="Wang Q."/>
            <person name="Zhang B."/>
            <person name="Ji P."/>
            <person name="Bell-Sakyi L."/>
            <person name="Cui X.M."/>
            <person name="Yuan T.T."/>
            <person name="Jiang B.G."/>
            <person name="Yang W.F."/>
            <person name="Lam T.T."/>
            <person name="Chang Q.C."/>
            <person name="Ding S.J."/>
            <person name="Wang X.J."/>
            <person name="Zhu J.G."/>
            <person name="Ruan X.D."/>
            <person name="Zhao L."/>
            <person name="Wei J.T."/>
            <person name="Ye R.Z."/>
            <person name="Que T.C."/>
            <person name="Du C.H."/>
            <person name="Zhou Y.H."/>
            <person name="Cheng J.X."/>
            <person name="Dai P.F."/>
            <person name="Guo W.B."/>
            <person name="Han X.H."/>
            <person name="Huang E.J."/>
            <person name="Li L.F."/>
            <person name="Wei W."/>
            <person name="Gao Y.C."/>
            <person name="Liu J.Z."/>
            <person name="Shao H.Z."/>
            <person name="Wang X."/>
            <person name="Wang C.C."/>
            <person name="Yang T.C."/>
            <person name="Huo Q.B."/>
            <person name="Li W."/>
            <person name="Chen H.Y."/>
            <person name="Chen S.E."/>
            <person name="Zhou L.G."/>
            <person name="Ni X.B."/>
            <person name="Tian J.H."/>
            <person name="Sheng Y."/>
            <person name="Liu T."/>
            <person name="Pan Y.S."/>
            <person name="Xia L.Y."/>
            <person name="Li J."/>
            <person name="Zhao F."/>
            <person name="Cao W.C."/>
        </authorList>
    </citation>
    <scope>NUCLEOTIDE SEQUENCE [LARGE SCALE GENOMIC DNA]</scope>
    <source>
        <strain evidence="1">Iper-2018</strain>
    </source>
</reference>
<sequence>MANRTVKDAHSVRGTNPQYLIEKIIRSRIYDSRYWKEECFALTAELLVDKAMELKFIGGVYGGNVKPTPFLCLLLKMLQIQPEKDIVVEFIRQEDFKYVRALGANYMRLVGSSLDCYKYLEPLYNDYRKLRRQNRDGTFAIVHMDELIDELLREERAADVILPRIQKRHVLEETNELDPRISALEDDVDDVDSAEEEEDPKVPAVPQPKKDATQRHRSSPSRHKTRPSQHGVKEHRERDKDLRDKGVKEHRDRDFRELWRLLRLGHLVLGRRSRRVFRVEVFGVSFTGTAPTCRRESAEAVCVSARDTLQRLGDAPKSQRSRRSPQARGKDKRASCGGGGVVAFVAVDVGTQSARAALVSEKGKLLKTATCPLDTWNPKPEFYQQSSEQLWKSVCRVVKEVIKDAKNVRGIGFDSTCSLVILDEDRRPLSTSPTGEPEQNIILWMDHRAVEQAELINQTNHDVLRFVGGKMSPEMEPPKLLWLKQNMPSTWEKMGFAFDLPDFLTWRATGCDSRSLCTAVCKWTYQAGSAENQGWKDSFWIQIGLEDLVQDGYRKIGTKFYAPGAPCGKGLSVEAGIQLGLKAGTPVATSIIDGHAGGLGLLGCEADKEFAKSFSRRLAVIAGTSTCHMLANENCIFTPGVWGPYFSAMVPGMWLSEAGQSAAGALIDHVLTTHPAYQAIVDKTRPGRRPEETLNGILAQMNERLDLASVSMLAADLHVYPDFHGNRSPLADPGLRGMVCGLSLSAGEEDLARLYLATLQALAYSTRHILDALSDTGHSVSSILMCGGLSKNPLYVQLHADATGLPVLLPTEPESVLLGAAILAAHAAGRYNSVTEAMLRMGGTGTVVPPNKGDRRFHDAKYQAFLSMLQCQQQVRDTMRAGCQ</sequence>
<name>A0AC60Q1S2_IXOPE</name>
<organism evidence="1 2">
    <name type="scientific">Ixodes persulcatus</name>
    <name type="common">Taiga tick</name>
    <dbReference type="NCBI Taxonomy" id="34615"/>
    <lineage>
        <taxon>Eukaryota</taxon>
        <taxon>Metazoa</taxon>
        <taxon>Ecdysozoa</taxon>
        <taxon>Arthropoda</taxon>
        <taxon>Chelicerata</taxon>
        <taxon>Arachnida</taxon>
        <taxon>Acari</taxon>
        <taxon>Parasitiformes</taxon>
        <taxon>Ixodida</taxon>
        <taxon>Ixodoidea</taxon>
        <taxon>Ixodidae</taxon>
        <taxon>Ixodinae</taxon>
        <taxon>Ixodes</taxon>
    </lineage>
</organism>
<gene>
    <name evidence="1" type="ORF">HPB47_025415</name>
</gene>
<evidence type="ECO:0000313" key="2">
    <source>
        <dbReference type="Proteomes" id="UP000805193"/>
    </source>
</evidence>
<protein>
    <submittedName>
        <fullName evidence="1">Uncharacterized protein</fullName>
    </submittedName>
</protein>
<comment type="caution">
    <text evidence="1">The sequence shown here is derived from an EMBL/GenBank/DDBJ whole genome shotgun (WGS) entry which is preliminary data.</text>
</comment>
<evidence type="ECO:0000313" key="1">
    <source>
        <dbReference type="EMBL" id="KAG0427538.1"/>
    </source>
</evidence>
<proteinExistence type="predicted"/>